<reference evidence="2" key="1">
    <citation type="submission" date="2020-03" db="EMBL/GenBank/DDBJ databases">
        <title>A mixture of massive structural variations and highly conserved coding sequences in Ustilaginoidea virens genome.</title>
        <authorList>
            <person name="Zhang K."/>
            <person name="Zhao Z."/>
            <person name="Zhang Z."/>
            <person name="Li Y."/>
            <person name="Hsiang T."/>
            <person name="Sun W."/>
        </authorList>
    </citation>
    <scope>NUCLEOTIDE SEQUENCE</scope>
    <source>
        <strain evidence="2">UV-8b</strain>
    </source>
</reference>
<organism evidence="2 3">
    <name type="scientific">Ustilaginoidea virens</name>
    <name type="common">Rice false smut fungus</name>
    <name type="synonym">Villosiclava virens</name>
    <dbReference type="NCBI Taxonomy" id="1159556"/>
    <lineage>
        <taxon>Eukaryota</taxon>
        <taxon>Fungi</taxon>
        <taxon>Dikarya</taxon>
        <taxon>Ascomycota</taxon>
        <taxon>Pezizomycotina</taxon>
        <taxon>Sordariomycetes</taxon>
        <taxon>Hypocreomycetidae</taxon>
        <taxon>Hypocreales</taxon>
        <taxon>Clavicipitaceae</taxon>
        <taxon>Ustilaginoidea</taxon>
    </lineage>
</organism>
<name>A0A8E5HSQ5_USTVR</name>
<feature type="compositionally biased region" description="Basic and acidic residues" evidence="1">
    <location>
        <begin position="113"/>
        <end position="126"/>
    </location>
</feature>
<dbReference type="KEGG" id="uvi:66065689"/>
<dbReference type="EMBL" id="CP072756">
    <property type="protein sequence ID" value="QUC20670.1"/>
    <property type="molecule type" value="Genomic_DNA"/>
</dbReference>
<evidence type="ECO:0000256" key="1">
    <source>
        <dbReference type="SAM" id="MobiDB-lite"/>
    </source>
</evidence>
<dbReference type="AlphaFoldDB" id="A0A8E5HSQ5"/>
<dbReference type="Proteomes" id="UP000027002">
    <property type="component" value="Chromosome 4"/>
</dbReference>
<feature type="region of interest" description="Disordered" evidence="1">
    <location>
        <begin position="33"/>
        <end position="60"/>
    </location>
</feature>
<keyword evidence="3" id="KW-1185">Reference proteome</keyword>
<gene>
    <name evidence="2" type="ORF">UV8b_04911</name>
</gene>
<evidence type="ECO:0000313" key="3">
    <source>
        <dbReference type="Proteomes" id="UP000027002"/>
    </source>
</evidence>
<protein>
    <submittedName>
        <fullName evidence="2">Uncharacterized protein</fullName>
    </submittedName>
</protein>
<dbReference type="RefSeq" id="XP_042998343.1">
    <property type="nucleotide sequence ID" value="XM_043142409.1"/>
</dbReference>
<dbReference type="GeneID" id="66065689"/>
<feature type="region of interest" description="Disordered" evidence="1">
    <location>
        <begin position="92"/>
        <end position="126"/>
    </location>
</feature>
<sequence>MLGMLGIQGQKATRMQHVQDTAVAQDIKLRALPRDGEEVGEGAPPYKAENYKQDTSSRQSMCSSGKYCFRSKCTASDMLCFLSWPQFPASVGGANTTRHDSASQSASLAVARLEGERNRDAERSEN</sequence>
<evidence type="ECO:0000313" key="2">
    <source>
        <dbReference type="EMBL" id="QUC20670.1"/>
    </source>
</evidence>
<accession>A0A8E5HSQ5</accession>
<proteinExistence type="predicted"/>